<name>A0A914WBL5_9BILA</name>
<feature type="signal peptide" evidence="4">
    <location>
        <begin position="1"/>
        <end position="21"/>
    </location>
</feature>
<dbReference type="GO" id="GO:0005788">
    <property type="term" value="C:endoplasmic reticulum lumen"/>
    <property type="evidence" value="ECO:0007669"/>
    <property type="project" value="TreeGrafter"/>
</dbReference>
<dbReference type="Proteomes" id="UP000887566">
    <property type="component" value="Unplaced"/>
</dbReference>
<dbReference type="WBParaSite" id="PSAMB.scaffold3553size17833.g21827.t1">
    <property type="protein sequence ID" value="PSAMB.scaffold3553size17833.g21827.t1"/>
    <property type="gene ID" value="PSAMB.scaffold3553size17833.g21827"/>
</dbReference>
<accession>A0A914WBL5</accession>
<dbReference type="AlphaFoldDB" id="A0A914WBL5"/>
<evidence type="ECO:0000256" key="2">
    <source>
        <dbReference type="ARBA" id="ARBA00041108"/>
    </source>
</evidence>
<comment type="function">
    <text evidence="1">Probable lectin that binds selectively to improperly folded lumenal proteins. May function in endoplasmic reticulum quality control and endoplasmic reticulum-associated degradation (ERAD) of both non-glycosylated proteins and glycoproteins.</text>
</comment>
<dbReference type="InterPro" id="IPR009011">
    <property type="entry name" value="Man6P_isomerase_rcpt-bd_dom_sf"/>
</dbReference>
<evidence type="ECO:0000259" key="5">
    <source>
        <dbReference type="Pfam" id="PF07915"/>
    </source>
</evidence>
<dbReference type="GO" id="GO:0030968">
    <property type="term" value="P:endoplasmic reticulum unfolded protein response"/>
    <property type="evidence" value="ECO:0007669"/>
    <property type="project" value="InterPro"/>
</dbReference>
<dbReference type="Gene3D" id="2.70.130.10">
    <property type="entry name" value="Mannose-6-phosphate receptor binding domain"/>
    <property type="match status" value="1"/>
</dbReference>
<reference evidence="7" key="1">
    <citation type="submission" date="2022-11" db="UniProtKB">
        <authorList>
            <consortium name="WormBaseParasite"/>
        </authorList>
    </citation>
    <scope>IDENTIFICATION</scope>
</reference>
<feature type="domain" description="Protein OS9-like" evidence="5">
    <location>
        <begin position="110"/>
        <end position="159"/>
    </location>
</feature>
<evidence type="ECO:0000256" key="1">
    <source>
        <dbReference type="ARBA" id="ARBA00037585"/>
    </source>
</evidence>
<evidence type="ECO:0000313" key="7">
    <source>
        <dbReference type="WBParaSite" id="PSAMB.scaffold3553size17833.g21827.t1"/>
    </source>
</evidence>
<organism evidence="6 7">
    <name type="scientific">Plectus sambesii</name>
    <dbReference type="NCBI Taxonomy" id="2011161"/>
    <lineage>
        <taxon>Eukaryota</taxon>
        <taxon>Metazoa</taxon>
        <taxon>Ecdysozoa</taxon>
        <taxon>Nematoda</taxon>
        <taxon>Chromadorea</taxon>
        <taxon>Plectida</taxon>
        <taxon>Plectina</taxon>
        <taxon>Plectoidea</taxon>
        <taxon>Plectidae</taxon>
        <taxon>Plectus</taxon>
    </lineage>
</organism>
<dbReference type="InterPro" id="IPR045149">
    <property type="entry name" value="OS-9-like"/>
</dbReference>
<evidence type="ECO:0000256" key="3">
    <source>
        <dbReference type="ARBA" id="ARBA00041661"/>
    </source>
</evidence>
<keyword evidence="4" id="KW-0732">Signal</keyword>
<dbReference type="InterPro" id="IPR012913">
    <property type="entry name" value="OS9-like_dom"/>
</dbReference>
<sequence>MAVTVGLLICLLLIQYERVAADFKEFDDTVLFKLSWQHEAPALEAALKQYREHGPSTLLDSDAVVLISTGSDEKYLCSLPKAPDGDKPKVQSYHGPTPGELMAPLYNQRSCTYRMEMYWTYELCHGRFLMQYHEEKDPVKGKLLRTEYYLGQFMSDRTAEEDAAFD</sequence>
<keyword evidence="6" id="KW-1185">Reference proteome</keyword>
<dbReference type="PANTHER" id="PTHR15414:SF0">
    <property type="entry name" value="ENDOPLASMIC RETICULUM LECTIN 1"/>
    <property type="match status" value="1"/>
</dbReference>
<dbReference type="Pfam" id="PF07915">
    <property type="entry name" value="PRKCSH"/>
    <property type="match status" value="1"/>
</dbReference>
<feature type="chain" id="PRO_5036896183" description="Endoplasmic reticulum lectin 1" evidence="4">
    <location>
        <begin position="22"/>
        <end position="166"/>
    </location>
</feature>
<evidence type="ECO:0000256" key="4">
    <source>
        <dbReference type="SAM" id="SignalP"/>
    </source>
</evidence>
<proteinExistence type="predicted"/>
<protein>
    <recommendedName>
        <fullName evidence="2">Endoplasmic reticulum lectin 1</fullName>
    </recommendedName>
    <alternativeName>
        <fullName evidence="3">ER lectin</fullName>
    </alternativeName>
</protein>
<evidence type="ECO:0000313" key="6">
    <source>
        <dbReference type="Proteomes" id="UP000887566"/>
    </source>
</evidence>
<dbReference type="PANTHER" id="PTHR15414">
    <property type="entry name" value="OS-9-RELATED"/>
    <property type="match status" value="1"/>
</dbReference>
<dbReference type="GO" id="GO:0030970">
    <property type="term" value="P:retrograde protein transport, ER to cytosol"/>
    <property type="evidence" value="ECO:0007669"/>
    <property type="project" value="TreeGrafter"/>
</dbReference>